<dbReference type="EMBL" id="WBZB01000013">
    <property type="protein sequence ID" value="KAB3531590.1"/>
    <property type="molecule type" value="Genomic_DNA"/>
</dbReference>
<dbReference type="AlphaFoldDB" id="A0A833HQB2"/>
<dbReference type="GO" id="GO:0008757">
    <property type="term" value="F:S-adenosylmethionine-dependent methyltransferase activity"/>
    <property type="evidence" value="ECO:0007669"/>
    <property type="project" value="InterPro"/>
</dbReference>
<gene>
    <name evidence="2" type="ORF">F8153_05295</name>
</gene>
<keyword evidence="2" id="KW-0489">Methyltransferase</keyword>
<dbReference type="Proteomes" id="UP000465601">
    <property type="component" value="Unassembled WGS sequence"/>
</dbReference>
<dbReference type="RefSeq" id="WP_151865318.1">
    <property type="nucleotide sequence ID" value="NZ_WBZB01000013.1"/>
</dbReference>
<evidence type="ECO:0000313" key="3">
    <source>
        <dbReference type="Proteomes" id="UP000465601"/>
    </source>
</evidence>
<accession>A0A833HQB2</accession>
<keyword evidence="2" id="KW-0808">Transferase</keyword>
<name>A0A833HQB2_9FIRM</name>
<dbReference type="OrthoDB" id="5522265at2"/>
<evidence type="ECO:0000313" key="2">
    <source>
        <dbReference type="EMBL" id="KAB3531590.1"/>
    </source>
</evidence>
<dbReference type="Gene3D" id="3.40.50.150">
    <property type="entry name" value="Vaccinia Virus protein VP39"/>
    <property type="match status" value="1"/>
</dbReference>
<proteinExistence type="predicted"/>
<organism evidence="2 3">
    <name type="scientific">Alkaliphilus serpentinus</name>
    <dbReference type="NCBI Taxonomy" id="1482731"/>
    <lineage>
        <taxon>Bacteria</taxon>
        <taxon>Bacillati</taxon>
        <taxon>Bacillota</taxon>
        <taxon>Clostridia</taxon>
        <taxon>Peptostreptococcales</taxon>
        <taxon>Natronincolaceae</taxon>
        <taxon>Alkaliphilus</taxon>
    </lineage>
</organism>
<evidence type="ECO:0000259" key="1">
    <source>
        <dbReference type="Pfam" id="PF08241"/>
    </source>
</evidence>
<reference evidence="2 3" key="1">
    <citation type="submission" date="2019-10" db="EMBL/GenBank/DDBJ databases">
        <title>Alkaliphilus serpentinus sp. nov. and Alkaliphilus pronyensis sp. nov., two novel anaerobic alkaliphilic species isolated from the serpentinized-hosted hydrothermal field of the Prony Bay (New Caledonia).</title>
        <authorList>
            <person name="Postec A."/>
        </authorList>
    </citation>
    <scope>NUCLEOTIDE SEQUENCE [LARGE SCALE GENOMIC DNA]</scope>
    <source>
        <strain evidence="2 3">LacT</strain>
    </source>
</reference>
<dbReference type="Pfam" id="PF08241">
    <property type="entry name" value="Methyltransf_11"/>
    <property type="match status" value="1"/>
</dbReference>
<sequence length="122" mass="13725">MSQDERMFSIDLQSIDLTGFIQRGKVLDIGGGGEGIIGQLLGDQVVAIDPRADELLEAAEGPLKIVMDARDLKFLNNTFDGGTSFFTLMYIKKEDHQKVLEEMYRVLKEEGQFIIWDAKIPM</sequence>
<keyword evidence="3" id="KW-1185">Reference proteome</keyword>
<dbReference type="GO" id="GO:0032259">
    <property type="term" value="P:methylation"/>
    <property type="evidence" value="ECO:0007669"/>
    <property type="project" value="UniProtKB-KW"/>
</dbReference>
<dbReference type="SUPFAM" id="SSF53335">
    <property type="entry name" value="S-adenosyl-L-methionine-dependent methyltransferases"/>
    <property type="match status" value="1"/>
</dbReference>
<dbReference type="InterPro" id="IPR029063">
    <property type="entry name" value="SAM-dependent_MTases_sf"/>
</dbReference>
<protein>
    <submittedName>
        <fullName evidence="2">Class I SAM-dependent methyltransferase</fullName>
    </submittedName>
</protein>
<dbReference type="InterPro" id="IPR013216">
    <property type="entry name" value="Methyltransf_11"/>
</dbReference>
<feature type="domain" description="Methyltransferase type 11" evidence="1">
    <location>
        <begin position="27"/>
        <end position="115"/>
    </location>
</feature>
<comment type="caution">
    <text evidence="2">The sequence shown here is derived from an EMBL/GenBank/DDBJ whole genome shotgun (WGS) entry which is preliminary data.</text>
</comment>